<sequence length="222" mass="25486">MEPLDSVSRGYFGNKPLIIGTTTEETRPFIFEGFRKAVSPLKYAALLSALNPTHALDILSLYPASTDADERDQLQVPATDFVFTCCTRNYTRNAGDRNGGKVWYYIYAHAFSFVEAWANLTFCRNHVCHGSELPFVFQSAGLYNYTMTADENVLSDSMIGYWSNFAKSGDPNSGQTVSVNWPEYSKENNWTHMRFRTPANELENNYRQMYCDFWDRIGYAWQ</sequence>
<dbReference type="SUPFAM" id="SSF53474">
    <property type="entry name" value="alpha/beta-Hydrolases"/>
    <property type="match status" value="1"/>
</dbReference>
<dbReference type="EMBL" id="VSWD01000010">
    <property type="protein sequence ID" value="KAK3091492.1"/>
    <property type="molecule type" value="Genomic_DNA"/>
</dbReference>
<proteinExistence type="predicted"/>
<dbReference type="AlphaFoldDB" id="A0AA88XW57"/>
<dbReference type="InterPro" id="IPR029058">
    <property type="entry name" value="AB_hydrolase_fold"/>
</dbReference>
<dbReference type="InterPro" id="IPR002018">
    <property type="entry name" value="CarbesteraseB"/>
</dbReference>
<comment type="caution">
    <text evidence="2">The sequence shown here is derived from an EMBL/GenBank/DDBJ whole genome shotgun (WGS) entry which is preliminary data.</text>
</comment>
<dbReference type="Gene3D" id="3.40.50.1820">
    <property type="entry name" value="alpha/beta hydrolase"/>
    <property type="match status" value="1"/>
</dbReference>
<name>A0AA88XW57_PINIB</name>
<organism evidence="2 3">
    <name type="scientific">Pinctada imbricata</name>
    <name type="common">Atlantic pearl-oyster</name>
    <name type="synonym">Pinctada martensii</name>
    <dbReference type="NCBI Taxonomy" id="66713"/>
    <lineage>
        <taxon>Eukaryota</taxon>
        <taxon>Metazoa</taxon>
        <taxon>Spiralia</taxon>
        <taxon>Lophotrochozoa</taxon>
        <taxon>Mollusca</taxon>
        <taxon>Bivalvia</taxon>
        <taxon>Autobranchia</taxon>
        <taxon>Pteriomorphia</taxon>
        <taxon>Pterioida</taxon>
        <taxon>Pterioidea</taxon>
        <taxon>Pteriidae</taxon>
        <taxon>Pinctada</taxon>
    </lineage>
</organism>
<reference evidence="2" key="1">
    <citation type="submission" date="2019-08" db="EMBL/GenBank/DDBJ databases">
        <title>The improved chromosome-level genome for the pearl oyster Pinctada fucata martensii using PacBio sequencing and Hi-C.</title>
        <authorList>
            <person name="Zheng Z."/>
        </authorList>
    </citation>
    <scope>NUCLEOTIDE SEQUENCE</scope>
    <source>
        <strain evidence="2">ZZ-2019</strain>
        <tissue evidence="2">Adductor muscle</tissue>
    </source>
</reference>
<keyword evidence="3" id="KW-1185">Reference proteome</keyword>
<accession>A0AA88XW57</accession>
<evidence type="ECO:0000313" key="3">
    <source>
        <dbReference type="Proteomes" id="UP001186944"/>
    </source>
</evidence>
<dbReference type="PANTHER" id="PTHR45570">
    <property type="entry name" value="CARBOXYLIC ESTER HYDROLASE"/>
    <property type="match status" value="1"/>
</dbReference>
<feature type="domain" description="Carboxylesterase type B" evidence="1">
    <location>
        <begin position="13"/>
        <end position="214"/>
    </location>
</feature>
<evidence type="ECO:0000259" key="1">
    <source>
        <dbReference type="Pfam" id="PF00135"/>
    </source>
</evidence>
<gene>
    <name evidence="2" type="ORF">FSP39_020232</name>
</gene>
<protein>
    <recommendedName>
        <fullName evidence="1">Carboxylesterase type B domain-containing protein</fullName>
    </recommendedName>
</protein>
<dbReference type="PANTHER" id="PTHR45570:SF1">
    <property type="entry name" value="CARBOXYLIC ESTER HYDROLASE"/>
    <property type="match status" value="1"/>
</dbReference>
<evidence type="ECO:0000313" key="2">
    <source>
        <dbReference type="EMBL" id="KAK3091492.1"/>
    </source>
</evidence>
<dbReference type="Proteomes" id="UP001186944">
    <property type="component" value="Unassembled WGS sequence"/>
</dbReference>
<dbReference type="Pfam" id="PF00135">
    <property type="entry name" value="COesterase"/>
    <property type="match status" value="1"/>
</dbReference>